<dbReference type="Pfam" id="PF03009">
    <property type="entry name" value="GDPD"/>
    <property type="match status" value="1"/>
</dbReference>
<comment type="subcellular location">
    <subcellularLocation>
        <location evidence="1">Membrane</location>
        <topology evidence="1">Multi-pass membrane protein</topology>
    </subcellularLocation>
</comment>
<name>A0A8C4NLS2_EPTBU</name>
<keyword evidence="5 8" id="KW-1133">Transmembrane helix</keyword>
<reference evidence="10" key="2">
    <citation type="submission" date="2025-09" db="UniProtKB">
        <authorList>
            <consortium name="Ensembl"/>
        </authorList>
    </citation>
    <scope>IDENTIFICATION</scope>
</reference>
<dbReference type="PANTHER" id="PTHR23344">
    <property type="entry name" value="GLYCEROPHOSPHORYL DIESTER PHOSPHODIESTERASE"/>
    <property type="match status" value="1"/>
</dbReference>
<dbReference type="GO" id="GO:0008081">
    <property type="term" value="F:phosphoric diester hydrolase activity"/>
    <property type="evidence" value="ECO:0007669"/>
    <property type="project" value="InterPro"/>
</dbReference>
<dbReference type="Ensembl" id="ENSEBUT00000005832.1">
    <property type="protein sequence ID" value="ENSEBUP00000005394.1"/>
    <property type="gene ID" value="ENSEBUG00000003662.1"/>
</dbReference>
<dbReference type="PROSITE" id="PS51704">
    <property type="entry name" value="GP_PDE"/>
    <property type="match status" value="1"/>
</dbReference>
<evidence type="ECO:0000256" key="2">
    <source>
        <dbReference type="ARBA" id="ARBA00007277"/>
    </source>
</evidence>
<dbReference type="PANTHER" id="PTHR23344:SF50">
    <property type="entry name" value="GP-PDE DOMAIN-CONTAINING PROTEIN"/>
    <property type="match status" value="1"/>
</dbReference>
<dbReference type="AlphaFoldDB" id="A0A8C4NLS2"/>
<keyword evidence="6 8" id="KW-0472">Membrane</keyword>
<feature type="domain" description="GP-PDE" evidence="9">
    <location>
        <begin position="80"/>
        <end position="368"/>
    </location>
</feature>
<dbReference type="InterPro" id="IPR017946">
    <property type="entry name" value="PLC-like_Pdiesterase_TIM-brl"/>
</dbReference>
<evidence type="ECO:0000256" key="5">
    <source>
        <dbReference type="ARBA" id="ARBA00022989"/>
    </source>
</evidence>
<dbReference type="GO" id="GO:0016020">
    <property type="term" value="C:membrane"/>
    <property type="evidence" value="ECO:0007669"/>
    <property type="project" value="UniProtKB-SubCell"/>
</dbReference>
<sequence>MVRHQPLQYYKPQVLLSCIAGFLGCRWKRYQRSNDRNYCVFVSLCMWVCLCAHKGARITLLGVYLLPLLGLYLLPLLINSPCILRREQLNPRPRIIAHRGASMRLAFHFDFYQLEQMQMCSLDLPSTDGIPFLMHDSDLRRTTNVAMVFPDRAAHRADSFNWTELQQLNAGHWFLEEDPFGNVHQLSSAERQHASSQRLPNLTGLLRIAAKGNVSLIFDLRQPPADHPFRKSWVNATVDVVLASALPQNLMLWLPWEHRDVVRVIAPRFQQVSGQKELPERLHEQHYVTVNLRYTDLAQPDIWYRLWDGLEKVEWWRFGTLRRMDPEHVALSTVVRRCNRDVNTMKKKLIFFEDGLMVSDADTAAAIDTSYVGDEMHIDGDKDY</sequence>
<comment type="similarity">
    <text evidence="2">Belongs to the glycerophosphoryl diester phosphodiesterase family.</text>
</comment>
<accession>A0A8C4NLS2</accession>
<keyword evidence="11" id="KW-1185">Reference proteome</keyword>
<keyword evidence="7" id="KW-0325">Glycoprotein</keyword>
<proteinExistence type="inferred from homology"/>
<dbReference type="Proteomes" id="UP000694388">
    <property type="component" value="Unplaced"/>
</dbReference>
<feature type="transmembrane region" description="Helical" evidence="8">
    <location>
        <begin position="62"/>
        <end position="84"/>
    </location>
</feature>
<evidence type="ECO:0000256" key="4">
    <source>
        <dbReference type="ARBA" id="ARBA00022801"/>
    </source>
</evidence>
<dbReference type="InterPro" id="IPR030395">
    <property type="entry name" value="GP_PDE_dom"/>
</dbReference>
<evidence type="ECO:0000256" key="3">
    <source>
        <dbReference type="ARBA" id="ARBA00022692"/>
    </source>
</evidence>
<dbReference type="GeneTree" id="ENSGT00940000159690"/>
<evidence type="ECO:0000256" key="7">
    <source>
        <dbReference type="ARBA" id="ARBA00023180"/>
    </source>
</evidence>
<organism evidence="10 11">
    <name type="scientific">Eptatretus burgeri</name>
    <name type="common">Inshore hagfish</name>
    <dbReference type="NCBI Taxonomy" id="7764"/>
    <lineage>
        <taxon>Eukaryota</taxon>
        <taxon>Metazoa</taxon>
        <taxon>Chordata</taxon>
        <taxon>Craniata</taxon>
        <taxon>Vertebrata</taxon>
        <taxon>Cyclostomata</taxon>
        <taxon>Myxini</taxon>
        <taxon>Myxiniformes</taxon>
        <taxon>Myxinidae</taxon>
        <taxon>Eptatretinae</taxon>
        <taxon>Eptatretus</taxon>
    </lineage>
</organism>
<evidence type="ECO:0000256" key="6">
    <source>
        <dbReference type="ARBA" id="ARBA00023136"/>
    </source>
</evidence>
<evidence type="ECO:0000313" key="10">
    <source>
        <dbReference type="Ensembl" id="ENSEBUP00000005394.1"/>
    </source>
</evidence>
<evidence type="ECO:0000256" key="8">
    <source>
        <dbReference type="SAM" id="Phobius"/>
    </source>
</evidence>
<dbReference type="GO" id="GO:0006629">
    <property type="term" value="P:lipid metabolic process"/>
    <property type="evidence" value="ECO:0007669"/>
    <property type="project" value="InterPro"/>
</dbReference>
<evidence type="ECO:0000313" key="11">
    <source>
        <dbReference type="Proteomes" id="UP000694388"/>
    </source>
</evidence>
<dbReference type="SUPFAM" id="SSF51695">
    <property type="entry name" value="PLC-like phosphodiesterases"/>
    <property type="match status" value="1"/>
</dbReference>
<dbReference type="Gene3D" id="3.20.20.190">
    <property type="entry name" value="Phosphatidylinositol (PI) phosphodiesterase"/>
    <property type="match status" value="1"/>
</dbReference>
<keyword evidence="4" id="KW-0378">Hydrolase</keyword>
<dbReference type="PROSITE" id="PS51257">
    <property type="entry name" value="PROKAR_LIPOPROTEIN"/>
    <property type="match status" value="1"/>
</dbReference>
<evidence type="ECO:0000256" key="1">
    <source>
        <dbReference type="ARBA" id="ARBA00004141"/>
    </source>
</evidence>
<reference evidence="10" key="1">
    <citation type="submission" date="2025-08" db="UniProtKB">
        <authorList>
            <consortium name="Ensembl"/>
        </authorList>
    </citation>
    <scope>IDENTIFICATION</scope>
</reference>
<protein>
    <submittedName>
        <fullName evidence="10">Glycerophosphodiester phosphodiesterase domain containing 5b</fullName>
    </submittedName>
</protein>
<keyword evidence="3 8" id="KW-0812">Transmembrane</keyword>
<evidence type="ECO:0000259" key="9">
    <source>
        <dbReference type="PROSITE" id="PS51704"/>
    </source>
</evidence>